<name>A0ACC0WKM9_9STRA</name>
<reference evidence="1 2" key="1">
    <citation type="journal article" date="2022" name="bioRxiv">
        <title>The genome of the oomycete Peronosclerospora sorghi, a cosmopolitan pathogen of maize and sorghum, is inflated with dispersed pseudogenes.</title>
        <authorList>
            <person name="Fletcher K."/>
            <person name="Martin F."/>
            <person name="Isakeit T."/>
            <person name="Cavanaugh K."/>
            <person name="Magill C."/>
            <person name="Michelmore R."/>
        </authorList>
    </citation>
    <scope>NUCLEOTIDE SEQUENCE [LARGE SCALE GENOMIC DNA]</scope>
    <source>
        <strain evidence="1">P6</strain>
    </source>
</reference>
<accession>A0ACC0WKM9</accession>
<sequence>MEICYCSTQVVPVTRHKTRLLEDSSDDDDFEVPSVLQAAANWYDEEEEDELHVASKTKVATSKNEVM</sequence>
<evidence type="ECO:0000313" key="1">
    <source>
        <dbReference type="EMBL" id="KAI9919435.1"/>
    </source>
</evidence>
<dbReference type="Proteomes" id="UP001163321">
    <property type="component" value="Chromosome 11"/>
</dbReference>
<dbReference type="EMBL" id="CM047590">
    <property type="protein sequence ID" value="KAI9919435.1"/>
    <property type="molecule type" value="Genomic_DNA"/>
</dbReference>
<proteinExistence type="predicted"/>
<organism evidence="1 2">
    <name type="scientific">Peronosclerospora sorghi</name>
    <dbReference type="NCBI Taxonomy" id="230839"/>
    <lineage>
        <taxon>Eukaryota</taxon>
        <taxon>Sar</taxon>
        <taxon>Stramenopiles</taxon>
        <taxon>Oomycota</taxon>
        <taxon>Peronosporomycetes</taxon>
        <taxon>Peronosporales</taxon>
        <taxon>Peronosporaceae</taxon>
        <taxon>Peronosclerospora</taxon>
    </lineage>
</organism>
<evidence type="ECO:0000313" key="2">
    <source>
        <dbReference type="Proteomes" id="UP001163321"/>
    </source>
</evidence>
<comment type="caution">
    <text evidence="1">The sequence shown here is derived from an EMBL/GenBank/DDBJ whole genome shotgun (WGS) entry which is preliminary data.</text>
</comment>
<protein>
    <submittedName>
        <fullName evidence="1">Uncharacterized protein</fullName>
    </submittedName>
</protein>
<gene>
    <name evidence="1" type="ORF">PsorP6_017487</name>
</gene>
<keyword evidence="2" id="KW-1185">Reference proteome</keyword>